<keyword evidence="3 10" id="KW-0813">Transport</keyword>
<feature type="repeat" description="Solcar" evidence="9">
    <location>
        <begin position="120"/>
        <end position="209"/>
    </location>
</feature>
<keyword evidence="8 9" id="KW-0472">Membrane</keyword>
<evidence type="ECO:0000313" key="13">
    <source>
        <dbReference type="Proteomes" id="UP000663877"/>
    </source>
</evidence>
<feature type="repeat" description="Solcar" evidence="9">
    <location>
        <begin position="223"/>
        <end position="303"/>
    </location>
</feature>
<evidence type="ECO:0000256" key="2">
    <source>
        <dbReference type="ARBA" id="ARBA00006375"/>
    </source>
</evidence>
<evidence type="ECO:0000256" key="6">
    <source>
        <dbReference type="ARBA" id="ARBA00022737"/>
    </source>
</evidence>
<dbReference type="PRINTS" id="PR00926">
    <property type="entry name" value="MITOCARRIER"/>
</dbReference>
<evidence type="ECO:0000256" key="4">
    <source>
        <dbReference type="ARBA" id="ARBA00022692"/>
    </source>
</evidence>
<accession>A0A814UK69</accession>
<evidence type="ECO:0000256" key="7">
    <source>
        <dbReference type="ARBA" id="ARBA00022989"/>
    </source>
</evidence>
<organism evidence="12 13">
    <name type="scientific">Adineta steineri</name>
    <dbReference type="NCBI Taxonomy" id="433720"/>
    <lineage>
        <taxon>Eukaryota</taxon>
        <taxon>Metazoa</taxon>
        <taxon>Spiralia</taxon>
        <taxon>Gnathifera</taxon>
        <taxon>Rotifera</taxon>
        <taxon>Eurotatoria</taxon>
        <taxon>Bdelloidea</taxon>
        <taxon>Adinetida</taxon>
        <taxon>Adinetidae</taxon>
        <taxon>Adineta</taxon>
    </lineage>
</organism>
<keyword evidence="7 11" id="KW-1133">Transmembrane helix</keyword>
<keyword evidence="4 9" id="KW-0812">Transmembrane</keyword>
<evidence type="ECO:0000313" key="12">
    <source>
        <dbReference type="EMBL" id="CAF1176644.1"/>
    </source>
</evidence>
<dbReference type="Pfam" id="PF00153">
    <property type="entry name" value="Mito_carr"/>
    <property type="match status" value="3"/>
</dbReference>
<evidence type="ECO:0000256" key="8">
    <source>
        <dbReference type="ARBA" id="ARBA00023136"/>
    </source>
</evidence>
<dbReference type="EMBL" id="CAJNOI010000198">
    <property type="protein sequence ID" value="CAF1176644.1"/>
    <property type="molecule type" value="Genomic_DNA"/>
</dbReference>
<comment type="similarity">
    <text evidence="2 10">Belongs to the mitochondrial carrier (TC 2.A.29) family.</text>
</comment>
<dbReference type="InterPro" id="IPR013517">
    <property type="entry name" value="FG-GAP"/>
</dbReference>
<gene>
    <name evidence="12" type="ORF">BJG266_LOCUS25516</name>
</gene>
<dbReference type="InterPro" id="IPR028994">
    <property type="entry name" value="Integrin_alpha_N"/>
</dbReference>
<evidence type="ECO:0000256" key="5">
    <source>
        <dbReference type="ARBA" id="ARBA00022729"/>
    </source>
</evidence>
<keyword evidence="5" id="KW-0732">Signal</keyword>
<dbReference type="GO" id="GO:0015215">
    <property type="term" value="F:nucleotide transmembrane transporter activity"/>
    <property type="evidence" value="ECO:0007669"/>
    <property type="project" value="UniProtKB-ARBA"/>
</dbReference>
<dbReference type="PANTHER" id="PTHR45683">
    <property type="entry name" value="MITOCHONDRIAL NICOTINAMIDE ADENINE DINUCLEOTIDE TRANSPORTER 1-RELATED-RELATED"/>
    <property type="match status" value="1"/>
</dbReference>
<dbReference type="Gene3D" id="1.50.40.10">
    <property type="entry name" value="Mitochondrial carrier domain"/>
    <property type="match status" value="1"/>
</dbReference>
<evidence type="ECO:0000256" key="1">
    <source>
        <dbReference type="ARBA" id="ARBA00004141"/>
    </source>
</evidence>
<dbReference type="InterPro" id="IPR002067">
    <property type="entry name" value="MCP"/>
</dbReference>
<feature type="repeat" description="Solcar" evidence="9">
    <location>
        <begin position="12"/>
        <end position="110"/>
    </location>
</feature>
<evidence type="ECO:0000256" key="3">
    <source>
        <dbReference type="ARBA" id="ARBA00022448"/>
    </source>
</evidence>
<feature type="transmembrane region" description="Helical" evidence="11">
    <location>
        <begin position="126"/>
        <end position="146"/>
    </location>
</feature>
<dbReference type="Proteomes" id="UP000663877">
    <property type="component" value="Unassembled WGS sequence"/>
</dbReference>
<proteinExistence type="inferred from homology"/>
<evidence type="ECO:0000256" key="9">
    <source>
        <dbReference type="PROSITE-ProRule" id="PRU00282"/>
    </source>
</evidence>
<dbReference type="AlphaFoldDB" id="A0A814UK69"/>
<dbReference type="SUPFAM" id="SSF103506">
    <property type="entry name" value="Mitochondrial carrier"/>
    <property type="match status" value="1"/>
</dbReference>
<dbReference type="InterPro" id="IPR044712">
    <property type="entry name" value="SLC25A32-like"/>
</dbReference>
<dbReference type="Gene3D" id="2.30.30.100">
    <property type="match status" value="1"/>
</dbReference>
<evidence type="ECO:0000256" key="10">
    <source>
        <dbReference type="RuleBase" id="RU000488"/>
    </source>
</evidence>
<dbReference type="InterPro" id="IPR023395">
    <property type="entry name" value="MCP_dom_sf"/>
</dbReference>
<dbReference type="PROSITE" id="PS50920">
    <property type="entry name" value="SOLCAR"/>
    <property type="match status" value="3"/>
</dbReference>
<dbReference type="InterPro" id="IPR018108">
    <property type="entry name" value="MCP_transmembrane"/>
</dbReference>
<evidence type="ECO:0000256" key="11">
    <source>
        <dbReference type="SAM" id="Phobius"/>
    </source>
</evidence>
<sequence>MNDTLISRVLSTIQYNQFLAGLSGGVVSSVILHPFDLVKIRFQVTETKSSIQNSSLPYRPRYTSLFDAFRTIYREKGLLHGLYQGVTPNVLGNGMSWGLYLFLYNTIDVLNTNEYKRKNLTLKDRIIYSTIAGVITISITNPIWVIKTRMCLQYSDSKSNVYYKNMFDCIRKIYKLEGMKAFYKGLTPGIFGTIHGTIQFVSYEQMKDFYVKTFHTTEFSTPVILMFSALSKLVAASTTYPYQVVRTRLQDQHQQYNGVLDVIKRTYSREGISGFYKGMVPALFRVVPACCITFVVYDSQPYSVVILDFNNDTRLDIAVASYGTSHIGVYFGYGNGSFMNQQIFSSGFNSHPFALAVGDIDNNNLTDIIATNDGYGNIDVLMKTC</sequence>
<name>A0A814UK69_9BILA</name>
<keyword evidence="6" id="KW-0677">Repeat</keyword>
<protein>
    <submittedName>
        <fullName evidence="12">Uncharacterized protein</fullName>
    </submittedName>
</protein>
<reference evidence="12" key="1">
    <citation type="submission" date="2021-02" db="EMBL/GenBank/DDBJ databases">
        <authorList>
            <person name="Nowell W R."/>
        </authorList>
    </citation>
    <scope>NUCLEOTIDE SEQUENCE</scope>
</reference>
<dbReference type="GO" id="GO:0016020">
    <property type="term" value="C:membrane"/>
    <property type="evidence" value="ECO:0007669"/>
    <property type="project" value="UniProtKB-SubCell"/>
</dbReference>
<comment type="subcellular location">
    <subcellularLocation>
        <location evidence="1">Membrane</location>
        <topology evidence="1">Multi-pass membrane protein</topology>
    </subcellularLocation>
</comment>
<dbReference type="Pfam" id="PF13517">
    <property type="entry name" value="FG-GAP_3"/>
    <property type="match status" value="1"/>
</dbReference>
<comment type="caution">
    <text evidence="12">The sequence shown here is derived from an EMBL/GenBank/DDBJ whole genome shotgun (WGS) entry which is preliminary data.</text>
</comment>
<dbReference type="SUPFAM" id="SSF69318">
    <property type="entry name" value="Integrin alpha N-terminal domain"/>
    <property type="match status" value="1"/>
</dbReference>